<reference evidence="2 3" key="1">
    <citation type="submission" date="2019-02" db="EMBL/GenBank/DDBJ databases">
        <title>Bacterial novel species Emticicia sp. 17J42-9 isolated from soil.</title>
        <authorList>
            <person name="Jung H.-Y."/>
        </authorList>
    </citation>
    <scope>NUCLEOTIDE SEQUENCE [LARGE SCALE GENOMIC DNA]</scope>
    <source>
        <strain evidence="2 3">17J42-9</strain>
    </source>
</reference>
<dbReference type="EMBL" id="SEWF01000035">
    <property type="protein sequence ID" value="RYU93897.1"/>
    <property type="molecule type" value="Genomic_DNA"/>
</dbReference>
<dbReference type="GO" id="GO:0006508">
    <property type="term" value="P:proteolysis"/>
    <property type="evidence" value="ECO:0007669"/>
    <property type="project" value="InterPro"/>
</dbReference>
<name>A0A4Q5LWH4_9BACT</name>
<evidence type="ECO:0000313" key="2">
    <source>
        <dbReference type="EMBL" id="RYU93897.1"/>
    </source>
</evidence>
<gene>
    <name evidence="2" type="ORF">EWM59_19855</name>
</gene>
<dbReference type="GO" id="GO:0008236">
    <property type="term" value="F:serine-type peptidase activity"/>
    <property type="evidence" value="ECO:0007669"/>
    <property type="project" value="InterPro"/>
</dbReference>
<protein>
    <recommendedName>
        <fullName evidence="1">Tail specific protease domain-containing protein</fullName>
    </recommendedName>
</protein>
<dbReference type="RefSeq" id="WP_130022998.1">
    <property type="nucleotide sequence ID" value="NZ_SEWF01000035.1"/>
</dbReference>
<organism evidence="2 3">
    <name type="scientific">Emticicia agri</name>
    <dbReference type="NCBI Taxonomy" id="2492393"/>
    <lineage>
        <taxon>Bacteria</taxon>
        <taxon>Pseudomonadati</taxon>
        <taxon>Bacteroidota</taxon>
        <taxon>Cytophagia</taxon>
        <taxon>Cytophagales</taxon>
        <taxon>Leadbetterellaceae</taxon>
        <taxon>Emticicia</taxon>
    </lineage>
</organism>
<dbReference type="OrthoDB" id="2327485at2"/>
<dbReference type="Proteomes" id="UP000293162">
    <property type="component" value="Unassembled WGS sequence"/>
</dbReference>
<dbReference type="InterPro" id="IPR005151">
    <property type="entry name" value="Tail-specific_protease"/>
</dbReference>
<dbReference type="SUPFAM" id="SSF52096">
    <property type="entry name" value="ClpP/crotonase"/>
    <property type="match status" value="1"/>
</dbReference>
<keyword evidence="3" id="KW-1185">Reference proteome</keyword>
<feature type="domain" description="Tail specific protease" evidence="1">
    <location>
        <begin position="255"/>
        <end position="464"/>
    </location>
</feature>
<accession>A0A4Q5LWH4</accession>
<dbReference type="InterPro" id="IPR029045">
    <property type="entry name" value="ClpP/crotonase-like_dom_sf"/>
</dbReference>
<evidence type="ECO:0000259" key="1">
    <source>
        <dbReference type="Pfam" id="PF03572"/>
    </source>
</evidence>
<sequence>MKQLLYVSGILLANTLYAQVDSCSCAANYNDLVSKTEENYIAYHQKVKGKPAEEKKYENFKQKLQKQSLITETTACIEVLENYVKYFKDGHLFVAEYPKYNEQQLKHFKSQLKEYPLTEPEALAYFKKNQPHLDPIEGVWYAENNAYQLAIIQNPDNARQFLAVVLNLTNTNWRPGYIKAVFTKNKEGYLTIYLSGNFSPARYVANIHKDAVMSIGSSIYWGKSYPSITKEQAYIHKNNASLPTLNRVDADNILLSIPSFLVEYKYLDSLIRANKTAITSTKNLIIDIRGNGGGNAIYFPLIMLYYTNPFQDSQGLALSSPNTIKYFEKLASYQKKVPGDTTLNLYARVVRDMKANRGKIVKGPLYPQNSSPAISEFPKQVCILIDRACASAAESFILHSKGFSNRVTTFGDNTFGMIDYTSTTAVSLLCKTQNYYLSYPTSTLHKDIPENGYNARGIAPDIKIPDTKKDKIQFVLNWLKKK</sequence>
<dbReference type="Gene3D" id="3.90.226.10">
    <property type="entry name" value="2-enoyl-CoA Hydratase, Chain A, domain 1"/>
    <property type="match status" value="1"/>
</dbReference>
<dbReference type="Pfam" id="PF03572">
    <property type="entry name" value="Peptidase_S41"/>
    <property type="match status" value="1"/>
</dbReference>
<dbReference type="AlphaFoldDB" id="A0A4Q5LWH4"/>
<evidence type="ECO:0000313" key="3">
    <source>
        <dbReference type="Proteomes" id="UP000293162"/>
    </source>
</evidence>
<proteinExistence type="predicted"/>
<comment type="caution">
    <text evidence="2">The sequence shown here is derived from an EMBL/GenBank/DDBJ whole genome shotgun (WGS) entry which is preliminary data.</text>
</comment>